<dbReference type="OrthoDB" id="10053061at2759"/>
<feature type="region of interest" description="Disordered" evidence="1">
    <location>
        <begin position="245"/>
        <end position="280"/>
    </location>
</feature>
<name>A0A7R8CCY6_LEPSM</name>
<dbReference type="GO" id="GO:0005737">
    <property type="term" value="C:cytoplasm"/>
    <property type="evidence" value="ECO:0007669"/>
    <property type="project" value="TreeGrafter"/>
</dbReference>
<feature type="domain" description="Phosphatidylinositol transfer protein N-terminal" evidence="2">
    <location>
        <begin position="1"/>
        <end position="243"/>
    </location>
</feature>
<keyword evidence="4" id="KW-1185">Reference proteome</keyword>
<sequence length="280" mass="32333">MITKEYRICMPLSVDEYHVGQLYMIAKHSAEQSKGGEGVEVVENRPHHDPVHGDGRFTEKRIYLSSRLPSFIKNLVPRIFYITEKAWNYYPFTITEYTCSFVPSFSIYIQTKYENNNGSSDNCLNLSEEALKDRIIDVIDIVKDNVADNHYKESEDLRNFKSVKTKRGPLTDDWMETSDPIMCSYKNVEVKLDIWGLQGRIENYIQNAIREILLVGHKQAFAWIDDWYGMTESEVRDYESIMQSETNDKVKCSAPTTPTTLSDPDTPGSASSQKSWFSWS</sequence>
<proteinExistence type="predicted"/>
<evidence type="ECO:0000256" key="1">
    <source>
        <dbReference type="SAM" id="MobiDB-lite"/>
    </source>
</evidence>
<dbReference type="Proteomes" id="UP000675881">
    <property type="component" value="Chromosome 1"/>
</dbReference>
<dbReference type="EMBL" id="HG994580">
    <property type="protein sequence ID" value="CAF2774368.1"/>
    <property type="molecule type" value="Genomic_DNA"/>
</dbReference>
<dbReference type="PANTHER" id="PTHR10658:SF54">
    <property type="entry name" value="CYTOPLASMIC PHOSPHATIDYLINOSITOL TRANSFER PROTEIN 1"/>
    <property type="match status" value="1"/>
</dbReference>
<dbReference type="InterPro" id="IPR055261">
    <property type="entry name" value="PI_transfer_N"/>
</dbReference>
<reference evidence="3" key="1">
    <citation type="submission" date="2021-02" db="EMBL/GenBank/DDBJ databases">
        <authorList>
            <person name="Bekaert M."/>
        </authorList>
    </citation>
    <scope>NUCLEOTIDE SEQUENCE</scope>
    <source>
        <strain evidence="3">IoA-00</strain>
    </source>
</reference>
<protein>
    <recommendedName>
        <fullName evidence="2">Phosphatidylinositol transfer protein N-terminal domain-containing protein</fullName>
    </recommendedName>
</protein>
<gene>
    <name evidence="3" type="ORF">LSAA_1238</name>
</gene>
<feature type="compositionally biased region" description="Low complexity" evidence="1">
    <location>
        <begin position="255"/>
        <end position="280"/>
    </location>
</feature>
<dbReference type="Pfam" id="PF02121">
    <property type="entry name" value="IP_trans"/>
    <property type="match status" value="1"/>
</dbReference>
<dbReference type="InterPro" id="IPR023393">
    <property type="entry name" value="START-like_dom_sf"/>
</dbReference>
<accession>A0A7R8CCY6</accession>
<dbReference type="Gene3D" id="3.30.530.20">
    <property type="match status" value="1"/>
</dbReference>
<evidence type="ECO:0000313" key="3">
    <source>
        <dbReference type="EMBL" id="CAF2774368.1"/>
    </source>
</evidence>
<dbReference type="GO" id="GO:0008526">
    <property type="term" value="F:phosphatidylinositol transfer activity"/>
    <property type="evidence" value="ECO:0007669"/>
    <property type="project" value="UniProtKB-ARBA"/>
</dbReference>
<dbReference type="GO" id="GO:0071944">
    <property type="term" value="C:cell periphery"/>
    <property type="evidence" value="ECO:0007669"/>
    <property type="project" value="UniProtKB-ARBA"/>
</dbReference>
<dbReference type="AlphaFoldDB" id="A0A7R8CCY6"/>
<dbReference type="InterPro" id="IPR001666">
    <property type="entry name" value="PI_transfer"/>
</dbReference>
<dbReference type="PANTHER" id="PTHR10658">
    <property type="entry name" value="PHOSPHATIDYLINOSITOL TRANSFER PROTEIN"/>
    <property type="match status" value="1"/>
</dbReference>
<evidence type="ECO:0000259" key="2">
    <source>
        <dbReference type="Pfam" id="PF02121"/>
    </source>
</evidence>
<dbReference type="GO" id="GO:0035091">
    <property type="term" value="F:phosphatidylinositol binding"/>
    <property type="evidence" value="ECO:0007669"/>
    <property type="project" value="TreeGrafter"/>
</dbReference>
<dbReference type="SUPFAM" id="SSF55961">
    <property type="entry name" value="Bet v1-like"/>
    <property type="match status" value="1"/>
</dbReference>
<evidence type="ECO:0000313" key="4">
    <source>
        <dbReference type="Proteomes" id="UP000675881"/>
    </source>
</evidence>
<organism evidence="3 4">
    <name type="scientific">Lepeophtheirus salmonis</name>
    <name type="common">Salmon louse</name>
    <name type="synonym">Caligus salmonis</name>
    <dbReference type="NCBI Taxonomy" id="72036"/>
    <lineage>
        <taxon>Eukaryota</taxon>
        <taxon>Metazoa</taxon>
        <taxon>Ecdysozoa</taxon>
        <taxon>Arthropoda</taxon>
        <taxon>Crustacea</taxon>
        <taxon>Multicrustacea</taxon>
        <taxon>Hexanauplia</taxon>
        <taxon>Copepoda</taxon>
        <taxon>Siphonostomatoida</taxon>
        <taxon>Caligidae</taxon>
        <taxon>Lepeophtheirus</taxon>
    </lineage>
</organism>
<dbReference type="FunFam" id="3.30.530.20:FF:000028">
    <property type="entry name" value="Phosphatidylinositol transfer protein 5"/>
    <property type="match status" value="1"/>
</dbReference>
<dbReference type="PRINTS" id="PR00391">
    <property type="entry name" value="PITRANSFER"/>
</dbReference>